<proteinExistence type="predicted"/>
<accession>A0A6J5QNP0</accession>
<protein>
    <submittedName>
        <fullName evidence="2">Uncharacterized protein</fullName>
    </submittedName>
</protein>
<sequence length="153" mass="15107">MAAFGATTVNATYKRGRKSTVGGINSVTQQVFSFIIPASATVAGPIDLTGASVPPGAVLLGGVISPSQSLGTTKLAFNTKTANVTFSAATAYTAEAAIVNSVPVMTPASATAADVIQCTTSVATAPATDTTVTVTLFLGCFGTEVGRSTAVGN</sequence>
<dbReference type="EMBL" id="LR796921">
    <property type="protein sequence ID" value="CAB4174750.1"/>
    <property type="molecule type" value="Genomic_DNA"/>
</dbReference>
<name>A0A6J5QNP0_9CAUD</name>
<dbReference type="EMBL" id="LR797345">
    <property type="protein sequence ID" value="CAB4204417.1"/>
    <property type="molecule type" value="Genomic_DNA"/>
</dbReference>
<organism evidence="2">
    <name type="scientific">uncultured Caudovirales phage</name>
    <dbReference type="NCBI Taxonomy" id="2100421"/>
    <lineage>
        <taxon>Viruses</taxon>
        <taxon>Duplodnaviria</taxon>
        <taxon>Heunggongvirae</taxon>
        <taxon>Uroviricota</taxon>
        <taxon>Caudoviricetes</taxon>
        <taxon>Peduoviridae</taxon>
        <taxon>Maltschvirus</taxon>
        <taxon>Maltschvirus maltsch</taxon>
    </lineage>
</organism>
<evidence type="ECO:0000313" key="1">
    <source>
        <dbReference type="EMBL" id="CAB4174750.1"/>
    </source>
</evidence>
<evidence type="ECO:0000313" key="2">
    <source>
        <dbReference type="EMBL" id="CAB4186249.1"/>
    </source>
</evidence>
<evidence type="ECO:0000313" key="3">
    <source>
        <dbReference type="EMBL" id="CAB4204417.1"/>
    </source>
</evidence>
<gene>
    <name evidence="2" type="ORF">UFOVP1138_40</name>
    <name evidence="3" type="ORF">UFOVP1394_37</name>
    <name evidence="1" type="ORF">UFOVP975_81</name>
</gene>
<reference evidence="2" key="1">
    <citation type="submission" date="2020-05" db="EMBL/GenBank/DDBJ databases">
        <authorList>
            <person name="Chiriac C."/>
            <person name="Salcher M."/>
            <person name="Ghai R."/>
            <person name="Kavagutti S V."/>
        </authorList>
    </citation>
    <scope>NUCLEOTIDE SEQUENCE</scope>
</reference>
<dbReference type="EMBL" id="LR797086">
    <property type="protein sequence ID" value="CAB4186249.1"/>
    <property type="molecule type" value="Genomic_DNA"/>
</dbReference>